<dbReference type="InterPro" id="IPR012934">
    <property type="entry name" value="Znf_AD"/>
</dbReference>
<evidence type="ECO:0000256" key="1">
    <source>
        <dbReference type="ARBA" id="ARBA00004123"/>
    </source>
</evidence>
<dbReference type="SUPFAM" id="SSF57667">
    <property type="entry name" value="beta-beta-alpha zinc fingers"/>
    <property type="match status" value="4"/>
</dbReference>
<accession>A0AAW2G0D2</accession>
<evidence type="ECO:0000256" key="2">
    <source>
        <dbReference type="ARBA" id="ARBA00022723"/>
    </source>
</evidence>
<name>A0AAW2G0D2_9HYME</name>
<dbReference type="SMART" id="SM00355">
    <property type="entry name" value="ZnF_C2H2"/>
    <property type="match status" value="13"/>
</dbReference>
<feature type="coiled-coil region" evidence="9">
    <location>
        <begin position="497"/>
        <end position="524"/>
    </location>
</feature>
<gene>
    <name evidence="12" type="ORF">PUN28_006908</name>
</gene>
<dbReference type="SMART" id="SM00868">
    <property type="entry name" value="zf-AD"/>
    <property type="match status" value="1"/>
</dbReference>
<dbReference type="InterPro" id="IPR050331">
    <property type="entry name" value="Zinc_finger"/>
</dbReference>
<evidence type="ECO:0000256" key="6">
    <source>
        <dbReference type="ARBA" id="ARBA00023242"/>
    </source>
</evidence>
<keyword evidence="4 7" id="KW-0863">Zinc-finger</keyword>
<keyword evidence="2 8" id="KW-0479">Metal-binding</keyword>
<dbReference type="SUPFAM" id="SSF57716">
    <property type="entry name" value="Glucocorticoid receptor-like (DNA-binding domain)"/>
    <property type="match status" value="1"/>
</dbReference>
<evidence type="ECO:0000256" key="4">
    <source>
        <dbReference type="ARBA" id="ARBA00022771"/>
    </source>
</evidence>
<protein>
    <recommendedName>
        <fullName evidence="14">Zinc finger protein</fullName>
    </recommendedName>
</protein>
<dbReference type="AlphaFoldDB" id="A0AAW2G0D2"/>
<evidence type="ECO:0000259" key="11">
    <source>
        <dbReference type="PROSITE" id="PS51915"/>
    </source>
</evidence>
<evidence type="ECO:0000256" key="3">
    <source>
        <dbReference type="ARBA" id="ARBA00022737"/>
    </source>
</evidence>
<dbReference type="PANTHER" id="PTHR16515:SF66">
    <property type="entry name" value="C2H2-TYPE DOMAIN-CONTAINING PROTEIN"/>
    <property type="match status" value="1"/>
</dbReference>
<dbReference type="PROSITE" id="PS00028">
    <property type="entry name" value="ZINC_FINGER_C2H2_1"/>
    <property type="match status" value="9"/>
</dbReference>
<keyword evidence="3" id="KW-0677">Repeat</keyword>
<feature type="binding site" evidence="8">
    <location>
        <position position="79"/>
    </location>
    <ligand>
        <name>Zn(2+)</name>
        <dbReference type="ChEBI" id="CHEBI:29105"/>
    </ligand>
</feature>
<dbReference type="Pfam" id="PF00096">
    <property type="entry name" value="zf-C2H2"/>
    <property type="match status" value="4"/>
</dbReference>
<evidence type="ECO:0000259" key="10">
    <source>
        <dbReference type="PROSITE" id="PS50157"/>
    </source>
</evidence>
<feature type="domain" description="C2H2-type" evidence="10">
    <location>
        <begin position="435"/>
        <end position="462"/>
    </location>
</feature>
<evidence type="ECO:0008006" key="14">
    <source>
        <dbReference type="Google" id="ProtNLM"/>
    </source>
</evidence>
<organism evidence="12 13">
    <name type="scientific">Cardiocondyla obscurior</name>
    <dbReference type="NCBI Taxonomy" id="286306"/>
    <lineage>
        <taxon>Eukaryota</taxon>
        <taxon>Metazoa</taxon>
        <taxon>Ecdysozoa</taxon>
        <taxon>Arthropoda</taxon>
        <taxon>Hexapoda</taxon>
        <taxon>Insecta</taxon>
        <taxon>Pterygota</taxon>
        <taxon>Neoptera</taxon>
        <taxon>Endopterygota</taxon>
        <taxon>Hymenoptera</taxon>
        <taxon>Apocrita</taxon>
        <taxon>Aculeata</taxon>
        <taxon>Formicoidea</taxon>
        <taxon>Formicidae</taxon>
        <taxon>Myrmicinae</taxon>
        <taxon>Cardiocondyla</taxon>
    </lineage>
</organism>
<feature type="domain" description="C2H2-type" evidence="10">
    <location>
        <begin position="641"/>
        <end position="671"/>
    </location>
</feature>
<dbReference type="FunFam" id="3.30.160.60:FF:000446">
    <property type="entry name" value="Zinc finger protein"/>
    <property type="match status" value="1"/>
</dbReference>
<evidence type="ECO:0000256" key="9">
    <source>
        <dbReference type="SAM" id="Coils"/>
    </source>
</evidence>
<evidence type="ECO:0000256" key="7">
    <source>
        <dbReference type="PROSITE-ProRule" id="PRU00042"/>
    </source>
</evidence>
<dbReference type="Gene3D" id="3.30.160.60">
    <property type="entry name" value="Classic Zinc Finger"/>
    <property type="match status" value="6"/>
</dbReference>
<feature type="domain" description="C2H2-type" evidence="10">
    <location>
        <begin position="583"/>
        <end position="605"/>
    </location>
</feature>
<dbReference type="PROSITE" id="PS50157">
    <property type="entry name" value="ZINC_FINGER_C2H2_2"/>
    <property type="match status" value="7"/>
</dbReference>
<dbReference type="Pfam" id="PF07776">
    <property type="entry name" value="zf-AD"/>
    <property type="match status" value="1"/>
</dbReference>
<dbReference type="GO" id="GO:0005634">
    <property type="term" value="C:nucleus"/>
    <property type="evidence" value="ECO:0007669"/>
    <property type="project" value="UniProtKB-SubCell"/>
</dbReference>
<feature type="domain" description="ZAD" evidence="11">
    <location>
        <begin position="31"/>
        <end position="106"/>
    </location>
</feature>
<dbReference type="Pfam" id="PF12874">
    <property type="entry name" value="zf-met"/>
    <property type="match status" value="1"/>
</dbReference>
<keyword evidence="6" id="KW-0539">Nucleus</keyword>
<evidence type="ECO:0000313" key="12">
    <source>
        <dbReference type="EMBL" id="KAL0121761.1"/>
    </source>
</evidence>
<keyword evidence="5 8" id="KW-0862">Zinc</keyword>
<feature type="domain" description="C2H2-type" evidence="10">
    <location>
        <begin position="462"/>
        <end position="489"/>
    </location>
</feature>
<evidence type="ECO:0000256" key="8">
    <source>
        <dbReference type="PROSITE-ProRule" id="PRU01263"/>
    </source>
</evidence>
<comment type="subcellular location">
    <subcellularLocation>
        <location evidence="1">Nucleus</location>
    </subcellularLocation>
</comment>
<evidence type="ECO:0000256" key="5">
    <source>
        <dbReference type="ARBA" id="ARBA00022833"/>
    </source>
</evidence>
<feature type="binding site" evidence="8">
    <location>
        <position position="33"/>
    </location>
    <ligand>
        <name>Zn(2+)</name>
        <dbReference type="ChEBI" id="CHEBI:29105"/>
    </ligand>
</feature>
<dbReference type="Gene3D" id="3.40.1800.20">
    <property type="match status" value="1"/>
</dbReference>
<dbReference type="PROSITE" id="PS51915">
    <property type="entry name" value="ZAD"/>
    <property type="match status" value="1"/>
</dbReference>
<dbReference type="InterPro" id="IPR013087">
    <property type="entry name" value="Znf_C2H2_type"/>
</dbReference>
<feature type="domain" description="C2H2-type" evidence="10">
    <location>
        <begin position="688"/>
        <end position="715"/>
    </location>
</feature>
<sequence>MDGISVPPDYSTFLVMNANLYTMTAGGKWDKVCRLCSEEKNEMLSIFGDEGMQRRVVHKLRACLPVLVYKTDPLPKQICQFCAARLDDAYEFREHCLNVYKSMHAVLMKYKQTESAQIFLDAMRNSSDPCQVQLCKNKSRAPPPLVPLVPLSTTLPFNDSAIPINQSQDHLQSACMETLSELPCEVEIKEMNMDPILNTETTICEPLKRKRKLSDIFGTDIQVKIESVSKMDEAKAPKLDFQVKKEEKRTSILEQVLTGSLTMNNHLQSRPKLTSEWWCAPCNNYYKTKNSLMKHIQLHCPREYTCRKCSISFKSVEILAKHEANNHLKIELDFTDNLNDCDQCERQFISWEMLKQHRLRDHVAKSAEIGSNTWCSLCNRFFPTIESYQNHIQLHQKSSLTSQKLPPSESAVTKITERTREVKREEQYYENVKSLVCPTCGKICTQQSALSNHMRTHEPKKHKCDICGRSFGLFIRLAGHKIAEHNEQPTMVSPSLSAVEQEEVLNAEREAREAREAKNRSGKKSCSEIMEKDNVTINDESLKRLSAGHKNVARCGICSLWFSDHTTMLKHLQTHSDNYSKNYTCHTCKKSFKEQSQLLKHEACHKRLTLDNASLYTSAVYNKSIMDNKAHQKTHTVDRTYHCAKCNKIFFKEVSLLAHQCTGGALFGKKATGKSQQRSAPNVTSKTYMCSKCNATFASSQSRNAHMKMHAEYMRGSTTQTHEIKVEIDDEPMPKLRPEALLEYNVPPIEPKVEINEQSAPPPLKRTLIKTANGYRCGVCQSPFVSRELAVAHLRSAHPVMPYQCPYCKKRFTTQYTFTHHIKTEHLDEPEK</sequence>
<reference evidence="12 13" key="1">
    <citation type="submission" date="2023-03" db="EMBL/GenBank/DDBJ databases">
        <title>High recombination rates correlate with genetic variation in Cardiocondyla obscurior ants.</title>
        <authorList>
            <person name="Errbii M."/>
        </authorList>
    </citation>
    <scope>NUCLEOTIDE SEQUENCE [LARGE SCALE GENOMIC DNA]</scope>
    <source>
        <strain evidence="12">Alpha-2009</strain>
        <tissue evidence="12">Whole body</tissue>
    </source>
</reference>
<dbReference type="Proteomes" id="UP001430953">
    <property type="component" value="Unassembled WGS sequence"/>
</dbReference>
<dbReference type="PANTHER" id="PTHR16515">
    <property type="entry name" value="PR DOMAIN ZINC FINGER PROTEIN"/>
    <property type="match status" value="1"/>
</dbReference>
<dbReference type="GO" id="GO:0010468">
    <property type="term" value="P:regulation of gene expression"/>
    <property type="evidence" value="ECO:0007669"/>
    <property type="project" value="TreeGrafter"/>
</dbReference>
<feature type="domain" description="C2H2-type" evidence="10">
    <location>
        <begin position="803"/>
        <end position="831"/>
    </location>
</feature>
<proteinExistence type="predicted"/>
<comment type="caution">
    <text evidence="12">The sequence shown here is derived from an EMBL/GenBank/DDBJ whole genome shotgun (WGS) entry which is preliminary data.</text>
</comment>
<feature type="binding site" evidence="8">
    <location>
        <position position="82"/>
    </location>
    <ligand>
        <name>Zn(2+)</name>
        <dbReference type="ChEBI" id="CHEBI:29105"/>
    </ligand>
</feature>
<evidence type="ECO:0000313" key="13">
    <source>
        <dbReference type="Proteomes" id="UP001430953"/>
    </source>
</evidence>
<feature type="domain" description="C2H2-type" evidence="10">
    <location>
        <begin position="304"/>
        <end position="327"/>
    </location>
</feature>
<dbReference type="EMBL" id="JADYXP020000006">
    <property type="protein sequence ID" value="KAL0121761.1"/>
    <property type="molecule type" value="Genomic_DNA"/>
</dbReference>
<keyword evidence="9" id="KW-0175">Coiled coil</keyword>
<feature type="binding site" evidence="8">
    <location>
        <position position="36"/>
    </location>
    <ligand>
        <name>Zn(2+)</name>
        <dbReference type="ChEBI" id="CHEBI:29105"/>
    </ligand>
</feature>
<keyword evidence="13" id="KW-1185">Reference proteome</keyword>
<dbReference type="GO" id="GO:0008270">
    <property type="term" value="F:zinc ion binding"/>
    <property type="evidence" value="ECO:0007669"/>
    <property type="project" value="UniProtKB-UniRule"/>
</dbReference>
<dbReference type="InterPro" id="IPR036236">
    <property type="entry name" value="Znf_C2H2_sf"/>
</dbReference>